<comment type="caution">
    <text evidence="2">The sequence shown here is derived from an EMBL/GenBank/DDBJ whole genome shotgun (WGS) entry which is preliminary data.</text>
</comment>
<evidence type="ECO:0000313" key="2">
    <source>
        <dbReference type="EMBL" id="KAJ4434721.1"/>
    </source>
</evidence>
<feature type="region of interest" description="Disordered" evidence="1">
    <location>
        <begin position="81"/>
        <end position="107"/>
    </location>
</feature>
<gene>
    <name evidence="2" type="ORF">ANN_23289</name>
</gene>
<sequence>MAGLCESGNEPPDSLKAITFQSSSTQDQGRLCSQSRLTVILNSTELLHITQARCISYDAPCLLQLHHHHIDRWGKKLRITRNQGKPRKKPQPGNLPDRDSNPGHLFSRPDALTVTPQNLNLHPCFFRRPFESLKYYIRSRIEIKRVRSSAGSFRGGLGLGEDWRACRQSYK</sequence>
<proteinExistence type="predicted"/>
<keyword evidence="3" id="KW-1185">Reference proteome</keyword>
<dbReference type="Proteomes" id="UP001148838">
    <property type="component" value="Unassembled WGS sequence"/>
</dbReference>
<evidence type="ECO:0000313" key="3">
    <source>
        <dbReference type="Proteomes" id="UP001148838"/>
    </source>
</evidence>
<accession>A0ABQ8SLX2</accession>
<dbReference type="EMBL" id="JAJSOF020000025">
    <property type="protein sequence ID" value="KAJ4434721.1"/>
    <property type="molecule type" value="Genomic_DNA"/>
</dbReference>
<evidence type="ECO:0000256" key="1">
    <source>
        <dbReference type="SAM" id="MobiDB-lite"/>
    </source>
</evidence>
<feature type="compositionally biased region" description="Basic residues" evidence="1">
    <location>
        <begin position="81"/>
        <end position="90"/>
    </location>
</feature>
<protein>
    <submittedName>
        <fullName evidence="2">Uncharacterized protein</fullName>
    </submittedName>
</protein>
<name>A0ABQ8SLX2_PERAM</name>
<organism evidence="2 3">
    <name type="scientific">Periplaneta americana</name>
    <name type="common">American cockroach</name>
    <name type="synonym">Blatta americana</name>
    <dbReference type="NCBI Taxonomy" id="6978"/>
    <lineage>
        <taxon>Eukaryota</taxon>
        <taxon>Metazoa</taxon>
        <taxon>Ecdysozoa</taxon>
        <taxon>Arthropoda</taxon>
        <taxon>Hexapoda</taxon>
        <taxon>Insecta</taxon>
        <taxon>Pterygota</taxon>
        <taxon>Neoptera</taxon>
        <taxon>Polyneoptera</taxon>
        <taxon>Dictyoptera</taxon>
        <taxon>Blattodea</taxon>
        <taxon>Blattoidea</taxon>
        <taxon>Blattidae</taxon>
        <taxon>Blattinae</taxon>
        <taxon>Periplaneta</taxon>
    </lineage>
</organism>
<reference evidence="2 3" key="1">
    <citation type="journal article" date="2022" name="Allergy">
        <title>Genome assembly and annotation of Periplaneta americana reveal a comprehensive cockroach allergen profile.</title>
        <authorList>
            <person name="Wang L."/>
            <person name="Xiong Q."/>
            <person name="Saelim N."/>
            <person name="Wang L."/>
            <person name="Nong W."/>
            <person name="Wan A.T."/>
            <person name="Shi M."/>
            <person name="Liu X."/>
            <person name="Cao Q."/>
            <person name="Hui J.H.L."/>
            <person name="Sookrung N."/>
            <person name="Leung T.F."/>
            <person name="Tungtrongchitr A."/>
            <person name="Tsui S.K.W."/>
        </authorList>
    </citation>
    <scope>NUCLEOTIDE SEQUENCE [LARGE SCALE GENOMIC DNA]</scope>
    <source>
        <strain evidence="2">PWHHKU_190912</strain>
    </source>
</reference>